<dbReference type="InterPro" id="IPR001185">
    <property type="entry name" value="MS_channel"/>
</dbReference>
<evidence type="ECO:0000313" key="13">
    <source>
        <dbReference type="Proteomes" id="UP000286848"/>
    </source>
</evidence>
<dbReference type="EMBL" id="BFFP01000043">
    <property type="protein sequence ID" value="GBG95611.1"/>
    <property type="molecule type" value="Genomic_DNA"/>
</dbReference>
<keyword evidence="8 10" id="KW-0472">Membrane</keyword>
<gene>
    <name evidence="10 12" type="primary">mscL</name>
    <name evidence="12" type="ORF">LFYK43_20700</name>
</gene>
<dbReference type="GO" id="GO:0005886">
    <property type="term" value="C:plasma membrane"/>
    <property type="evidence" value="ECO:0007669"/>
    <property type="project" value="UniProtKB-SubCell"/>
</dbReference>
<dbReference type="SUPFAM" id="SSF81330">
    <property type="entry name" value="Gated mechanosensitive channel"/>
    <property type="match status" value="1"/>
</dbReference>
<comment type="similarity">
    <text evidence="2 10">Belongs to the MscL family.</text>
</comment>
<organism evidence="12 13">
    <name type="scientific">Ligilactobacillus salitolerans</name>
    <dbReference type="NCBI Taxonomy" id="1808352"/>
    <lineage>
        <taxon>Bacteria</taxon>
        <taxon>Bacillati</taxon>
        <taxon>Bacillota</taxon>
        <taxon>Bacilli</taxon>
        <taxon>Lactobacillales</taxon>
        <taxon>Lactobacillaceae</taxon>
        <taxon>Ligilactobacillus</taxon>
    </lineage>
</organism>
<feature type="transmembrane region" description="Helical" evidence="10">
    <location>
        <begin position="12"/>
        <end position="32"/>
    </location>
</feature>
<dbReference type="InterPro" id="IPR019823">
    <property type="entry name" value="Mechanosensitive_channel_CS"/>
</dbReference>
<dbReference type="AlphaFoldDB" id="A0A401IVN4"/>
<dbReference type="NCBIfam" id="TIGR00220">
    <property type="entry name" value="mscL"/>
    <property type="match status" value="1"/>
</dbReference>
<evidence type="ECO:0000256" key="10">
    <source>
        <dbReference type="HAMAP-Rule" id="MF_00115"/>
    </source>
</evidence>
<dbReference type="PANTHER" id="PTHR30266">
    <property type="entry name" value="MECHANOSENSITIVE CHANNEL MSCL"/>
    <property type="match status" value="1"/>
</dbReference>
<proteinExistence type="inferred from homology"/>
<comment type="subcellular location">
    <subcellularLocation>
        <location evidence="1 10">Cell membrane</location>
        <topology evidence="1 10">Multi-pass membrane protein</topology>
    </subcellularLocation>
</comment>
<evidence type="ECO:0000256" key="1">
    <source>
        <dbReference type="ARBA" id="ARBA00004651"/>
    </source>
</evidence>
<dbReference type="PRINTS" id="PR01264">
    <property type="entry name" value="MECHCHANNEL"/>
</dbReference>
<keyword evidence="5 10" id="KW-0812">Transmembrane</keyword>
<keyword evidence="13" id="KW-1185">Reference proteome</keyword>
<dbReference type="HAMAP" id="MF_00115">
    <property type="entry name" value="MscL"/>
    <property type="match status" value="1"/>
</dbReference>
<reference evidence="12 13" key="1">
    <citation type="journal article" date="2019" name="Int. J. Syst. Evol. Microbiol.">
        <title>Lactobacillus salitolerans sp. nov., a novel lactic acid bacterium isolated from spent mushroom substrates.</title>
        <authorList>
            <person name="Tohno M."/>
            <person name="Tanizawa Y."/>
            <person name="Kojima Y."/>
            <person name="Sakamoto M."/>
            <person name="Nakamura Y."/>
            <person name="Ohkuma M."/>
            <person name="Kobayashi H."/>
        </authorList>
    </citation>
    <scope>NUCLEOTIDE SEQUENCE [LARGE SCALE GENOMIC DNA]</scope>
    <source>
        <strain evidence="12 13">YK43</strain>
    </source>
</reference>
<accession>A0A401IVN4</accession>
<feature type="transmembrane region" description="Helical" evidence="10">
    <location>
        <begin position="69"/>
        <end position="90"/>
    </location>
</feature>
<comment type="caution">
    <text evidence="12">The sequence shown here is derived from an EMBL/GenBank/DDBJ whole genome shotgun (WGS) entry which is preliminary data.</text>
</comment>
<dbReference type="RefSeq" id="WP_124978057.1">
    <property type="nucleotide sequence ID" value="NZ_BFFP01000043.1"/>
</dbReference>
<dbReference type="Pfam" id="PF01741">
    <property type="entry name" value="MscL"/>
    <property type="match status" value="1"/>
</dbReference>
<dbReference type="OrthoDB" id="9810350at2"/>
<keyword evidence="4 10" id="KW-1003">Cell membrane</keyword>
<protein>
    <recommendedName>
        <fullName evidence="10">Large-conductance mechanosensitive channel</fullName>
    </recommendedName>
</protein>
<evidence type="ECO:0000256" key="5">
    <source>
        <dbReference type="ARBA" id="ARBA00022692"/>
    </source>
</evidence>
<evidence type="ECO:0000256" key="2">
    <source>
        <dbReference type="ARBA" id="ARBA00007254"/>
    </source>
</evidence>
<dbReference type="Gene3D" id="1.10.1200.120">
    <property type="entry name" value="Large-conductance mechanosensitive channel, MscL, domain 1"/>
    <property type="match status" value="1"/>
</dbReference>
<dbReference type="PANTHER" id="PTHR30266:SF2">
    <property type="entry name" value="LARGE-CONDUCTANCE MECHANOSENSITIVE CHANNEL"/>
    <property type="match status" value="1"/>
</dbReference>
<name>A0A401IVN4_9LACO</name>
<dbReference type="InterPro" id="IPR036019">
    <property type="entry name" value="MscL_channel"/>
</dbReference>
<evidence type="ECO:0000256" key="11">
    <source>
        <dbReference type="SAM" id="MobiDB-lite"/>
    </source>
</evidence>
<keyword evidence="7 10" id="KW-0406">Ion transport</keyword>
<evidence type="ECO:0000256" key="7">
    <source>
        <dbReference type="ARBA" id="ARBA00023065"/>
    </source>
</evidence>
<keyword evidence="9 10" id="KW-0407">Ion channel</keyword>
<dbReference type="NCBIfam" id="NF001842">
    <property type="entry name" value="PRK00567.1-3"/>
    <property type="match status" value="1"/>
</dbReference>
<keyword evidence="6 10" id="KW-1133">Transmembrane helix</keyword>
<dbReference type="Proteomes" id="UP000286848">
    <property type="component" value="Unassembled WGS sequence"/>
</dbReference>
<feature type="region of interest" description="Disordered" evidence="11">
    <location>
        <begin position="118"/>
        <end position="138"/>
    </location>
</feature>
<dbReference type="InterPro" id="IPR037673">
    <property type="entry name" value="MSC/AndL"/>
</dbReference>
<comment type="subunit">
    <text evidence="10">Homopentamer.</text>
</comment>
<evidence type="ECO:0000256" key="4">
    <source>
        <dbReference type="ARBA" id="ARBA00022475"/>
    </source>
</evidence>
<evidence type="ECO:0000256" key="6">
    <source>
        <dbReference type="ARBA" id="ARBA00022989"/>
    </source>
</evidence>
<evidence type="ECO:0000256" key="8">
    <source>
        <dbReference type="ARBA" id="ARBA00023136"/>
    </source>
</evidence>
<evidence type="ECO:0000256" key="3">
    <source>
        <dbReference type="ARBA" id="ARBA00022448"/>
    </source>
</evidence>
<sequence>MLKEFKDFIARGNVLDLAVGVIIGGAFTSIVNSLVENLINPLIGIFIGGIDFSDWVFKVGDATFKFGTFINSIITFLIIAFVVFLIVKFVNKLMPQKEIEAVVDPQIQLLTDIRDAVAPEKAETTEDDEAAAETEEEK</sequence>
<evidence type="ECO:0000313" key="12">
    <source>
        <dbReference type="EMBL" id="GBG95611.1"/>
    </source>
</evidence>
<feature type="compositionally biased region" description="Acidic residues" evidence="11">
    <location>
        <begin position="125"/>
        <end position="138"/>
    </location>
</feature>
<evidence type="ECO:0000256" key="9">
    <source>
        <dbReference type="ARBA" id="ARBA00023303"/>
    </source>
</evidence>
<comment type="function">
    <text evidence="10">Channel that opens in response to stretch forces in the membrane lipid bilayer. May participate in the regulation of osmotic pressure changes within the cell.</text>
</comment>
<dbReference type="PROSITE" id="PS01327">
    <property type="entry name" value="MSCL"/>
    <property type="match status" value="1"/>
</dbReference>
<keyword evidence="3 10" id="KW-0813">Transport</keyword>
<dbReference type="GO" id="GO:0008381">
    <property type="term" value="F:mechanosensitive monoatomic ion channel activity"/>
    <property type="evidence" value="ECO:0007669"/>
    <property type="project" value="UniProtKB-UniRule"/>
</dbReference>